<evidence type="ECO:0000256" key="1">
    <source>
        <dbReference type="ARBA" id="ARBA00022723"/>
    </source>
</evidence>
<dbReference type="GO" id="GO:0030154">
    <property type="term" value="P:cell differentiation"/>
    <property type="evidence" value="ECO:0007669"/>
    <property type="project" value="TreeGrafter"/>
</dbReference>
<dbReference type="PANTHER" id="PTHR24082:SF283">
    <property type="entry name" value="NUCLEAR HORMONE RECEPTOR HR96"/>
    <property type="match status" value="1"/>
</dbReference>
<proteinExistence type="predicted"/>
<evidence type="ECO:0000256" key="2">
    <source>
        <dbReference type="ARBA" id="ARBA00022771"/>
    </source>
</evidence>
<dbReference type="SMART" id="SM00430">
    <property type="entry name" value="HOLI"/>
    <property type="match status" value="1"/>
</dbReference>
<dbReference type="Gene3D" id="1.10.565.10">
    <property type="entry name" value="Retinoid X Receptor"/>
    <property type="match status" value="1"/>
</dbReference>
<dbReference type="InterPro" id="IPR013088">
    <property type="entry name" value="Znf_NHR/GATA"/>
</dbReference>
<keyword evidence="4" id="KW-0805">Transcription regulation</keyword>
<keyword evidence="2" id="KW-0863">Zinc-finger</keyword>
<dbReference type="GO" id="GO:0004879">
    <property type="term" value="F:nuclear receptor activity"/>
    <property type="evidence" value="ECO:0007669"/>
    <property type="project" value="TreeGrafter"/>
</dbReference>
<dbReference type="InterPro" id="IPR035500">
    <property type="entry name" value="NHR-like_dom_sf"/>
</dbReference>
<dbReference type="GO" id="GO:0000122">
    <property type="term" value="P:negative regulation of transcription by RNA polymerase II"/>
    <property type="evidence" value="ECO:0007669"/>
    <property type="project" value="TreeGrafter"/>
</dbReference>
<evidence type="ECO:0000256" key="8">
    <source>
        <dbReference type="ARBA" id="ARBA00023242"/>
    </source>
</evidence>
<dbReference type="EMBL" id="CAJPVJ010014757">
    <property type="protein sequence ID" value="CAG2175506.1"/>
    <property type="molecule type" value="Genomic_DNA"/>
</dbReference>
<dbReference type="PROSITE" id="PS51843">
    <property type="entry name" value="NR_LBD"/>
    <property type="match status" value="1"/>
</dbReference>
<dbReference type="PANTHER" id="PTHR24082">
    <property type="entry name" value="NUCLEAR HORMONE RECEPTOR"/>
    <property type="match status" value="1"/>
</dbReference>
<keyword evidence="7" id="KW-0675">Receptor</keyword>
<dbReference type="SUPFAM" id="SSF48508">
    <property type="entry name" value="Nuclear receptor ligand-binding domain"/>
    <property type="match status" value="1"/>
</dbReference>
<dbReference type="InterPro" id="IPR001723">
    <property type="entry name" value="Nuclear_hrmn_rcpt"/>
</dbReference>
<keyword evidence="1" id="KW-0479">Metal-binding</keyword>
<evidence type="ECO:0000259" key="10">
    <source>
        <dbReference type="PROSITE" id="PS51030"/>
    </source>
</evidence>
<protein>
    <submittedName>
        <fullName evidence="12">Uncharacterized protein</fullName>
    </submittedName>
</protein>
<dbReference type="PRINTS" id="PR00398">
    <property type="entry name" value="STRDHORMONER"/>
</dbReference>
<dbReference type="GO" id="GO:0000978">
    <property type="term" value="F:RNA polymerase II cis-regulatory region sequence-specific DNA binding"/>
    <property type="evidence" value="ECO:0007669"/>
    <property type="project" value="TreeGrafter"/>
</dbReference>
<keyword evidence="6" id="KW-0804">Transcription</keyword>
<evidence type="ECO:0000256" key="5">
    <source>
        <dbReference type="ARBA" id="ARBA00023125"/>
    </source>
</evidence>
<organism evidence="12">
    <name type="scientific">Oppiella nova</name>
    <dbReference type="NCBI Taxonomy" id="334625"/>
    <lineage>
        <taxon>Eukaryota</taxon>
        <taxon>Metazoa</taxon>
        <taxon>Ecdysozoa</taxon>
        <taxon>Arthropoda</taxon>
        <taxon>Chelicerata</taxon>
        <taxon>Arachnida</taxon>
        <taxon>Acari</taxon>
        <taxon>Acariformes</taxon>
        <taxon>Sarcoptiformes</taxon>
        <taxon>Oribatida</taxon>
        <taxon>Brachypylina</taxon>
        <taxon>Oppioidea</taxon>
        <taxon>Oppiidae</taxon>
        <taxon>Oppiella</taxon>
    </lineage>
</organism>
<evidence type="ECO:0000256" key="7">
    <source>
        <dbReference type="ARBA" id="ARBA00023170"/>
    </source>
</evidence>
<keyword evidence="13" id="KW-1185">Reference proteome</keyword>
<dbReference type="SUPFAM" id="SSF57716">
    <property type="entry name" value="Glucocorticoid receptor-like (DNA-binding domain)"/>
    <property type="match status" value="1"/>
</dbReference>
<evidence type="ECO:0000313" key="13">
    <source>
        <dbReference type="Proteomes" id="UP000728032"/>
    </source>
</evidence>
<dbReference type="GO" id="GO:0008270">
    <property type="term" value="F:zinc ion binding"/>
    <property type="evidence" value="ECO:0007669"/>
    <property type="project" value="UniProtKB-KW"/>
</dbReference>
<feature type="domain" description="Nuclear receptor" evidence="10">
    <location>
        <begin position="1"/>
        <end position="40"/>
    </location>
</feature>
<dbReference type="Pfam" id="PF00104">
    <property type="entry name" value="Hormone_recep"/>
    <property type="match status" value="1"/>
</dbReference>
<dbReference type="Gene3D" id="3.30.50.10">
    <property type="entry name" value="Erythroid Transcription Factor GATA-1, subunit A"/>
    <property type="match status" value="1"/>
</dbReference>
<dbReference type="InterPro" id="IPR001628">
    <property type="entry name" value="Znf_hrmn_rcpt"/>
</dbReference>
<gene>
    <name evidence="12" type="ORF">ONB1V03_LOCUS14943</name>
</gene>
<dbReference type="EMBL" id="OC929582">
    <property type="protein sequence ID" value="CAD7658320.1"/>
    <property type="molecule type" value="Genomic_DNA"/>
</dbReference>
<dbReference type="GO" id="GO:0045944">
    <property type="term" value="P:positive regulation of transcription by RNA polymerase II"/>
    <property type="evidence" value="ECO:0007669"/>
    <property type="project" value="TreeGrafter"/>
</dbReference>
<evidence type="ECO:0000256" key="4">
    <source>
        <dbReference type="ARBA" id="ARBA00023015"/>
    </source>
</evidence>
<evidence type="ECO:0000259" key="11">
    <source>
        <dbReference type="PROSITE" id="PS51843"/>
    </source>
</evidence>
<feature type="region of interest" description="Disordered" evidence="9">
    <location>
        <begin position="65"/>
        <end position="87"/>
    </location>
</feature>
<accession>A0A7R9ME24</accession>
<feature type="compositionally biased region" description="Polar residues" evidence="9">
    <location>
        <begin position="67"/>
        <end position="86"/>
    </location>
</feature>
<dbReference type="PROSITE" id="PS51030">
    <property type="entry name" value="NUCLEAR_REC_DBD_2"/>
    <property type="match status" value="1"/>
</dbReference>
<dbReference type="AlphaFoldDB" id="A0A7R9ME24"/>
<dbReference type="Pfam" id="PF00105">
    <property type="entry name" value="zf-C4"/>
    <property type="match status" value="1"/>
</dbReference>
<feature type="non-terminal residue" evidence="12">
    <location>
        <position position="1"/>
    </location>
</feature>
<evidence type="ECO:0000256" key="9">
    <source>
        <dbReference type="SAM" id="MobiDB-lite"/>
    </source>
</evidence>
<keyword evidence="5" id="KW-0238">DNA-binding</keyword>
<evidence type="ECO:0000256" key="3">
    <source>
        <dbReference type="ARBA" id="ARBA00022833"/>
    </source>
</evidence>
<keyword evidence="8" id="KW-0539">Nucleus</keyword>
<sequence>QLQCVSNGKCEINVQTRRLCPKCRLKKCFDIGMRIDFIRSETENKIRRQLMIEKKMKKLLQDMSAYSGDSSDNDSTIPESDGNSSAIDDMDDWIEHICDDSQESSRQVMDIKHCLSGKSDILSEIRQKAQKLAVIPMCKTLTDYNGINQLESRRIDELLVATNVFNTELSDNIVEIRDPNEGFRVTNQKYEQGIQTIVDFTKRLDGFQKLCLEDKISLVKYGCLELNFLRSLPYFDEQTQEYRLPLTNNSTLKVTLESFKEHRMPTYYPLKLFMDKFFTEWNRDQVIIDLLSAIVIMNPKRPNLTHKQSIKLEQQLYVYLLQRYLLLRYQSESESKLQKLMVSLTDLTITAEAHKQCEVQEKDN</sequence>
<name>A0A7R9ME24_9ACAR</name>
<dbReference type="InterPro" id="IPR000536">
    <property type="entry name" value="Nucl_hrmn_rcpt_lig-bd"/>
</dbReference>
<dbReference type="InterPro" id="IPR050234">
    <property type="entry name" value="Nuclear_hormone_rcpt_NR1"/>
</dbReference>
<reference evidence="12" key="1">
    <citation type="submission" date="2020-11" db="EMBL/GenBank/DDBJ databases">
        <authorList>
            <person name="Tran Van P."/>
        </authorList>
    </citation>
    <scope>NUCLEOTIDE SEQUENCE</scope>
</reference>
<evidence type="ECO:0000256" key="6">
    <source>
        <dbReference type="ARBA" id="ARBA00023163"/>
    </source>
</evidence>
<evidence type="ECO:0000313" key="12">
    <source>
        <dbReference type="EMBL" id="CAD7658320.1"/>
    </source>
</evidence>
<dbReference type="Proteomes" id="UP000728032">
    <property type="component" value="Unassembled WGS sequence"/>
</dbReference>
<keyword evidence="3" id="KW-0862">Zinc</keyword>
<feature type="domain" description="NR LBD" evidence="11">
    <location>
        <begin position="150"/>
        <end position="364"/>
    </location>
</feature>
<dbReference type="OrthoDB" id="6528489at2759"/>